<organism evidence="7 8">
    <name type="scientific">Limulus polyphemus</name>
    <name type="common">Atlantic horseshoe crab</name>
    <dbReference type="NCBI Taxonomy" id="6850"/>
    <lineage>
        <taxon>Eukaryota</taxon>
        <taxon>Metazoa</taxon>
        <taxon>Ecdysozoa</taxon>
        <taxon>Arthropoda</taxon>
        <taxon>Chelicerata</taxon>
        <taxon>Merostomata</taxon>
        <taxon>Xiphosura</taxon>
        <taxon>Limulidae</taxon>
        <taxon>Limulus</taxon>
    </lineage>
</organism>
<dbReference type="GeneID" id="106456887"/>
<evidence type="ECO:0000256" key="1">
    <source>
        <dbReference type="ARBA" id="ARBA00004412"/>
    </source>
</evidence>
<feature type="domain" description="Vps16 C-terminal" evidence="6">
    <location>
        <begin position="151"/>
        <end position="273"/>
    </location>
</feature>
<dbReference type="Proteomes" id="UP000694941">
    <property type="component" value="Unplaced"/>
</dbReference>
<dbReference type="Pfam" id="PF04840">
    <property type="entry name" value="Vps16_C"/>
    <property type="match status" value="1"/>
</dbReference>
<keyword evidence="5" id="KW-0968">Cytoplasmic vesicle</keyword>
<evidence type="ECO:0000259" key="6">
    <source>
        <dbReference type="Pfam" id="PF04840"/>
    </source>
</evidence>
<evidence type="ECO:0000313" key="8">
    <source>
        <dbReference type="RefSeq" id="XP_013771710.1"/>
    </source>
</evidence>
<sequence length="466" mass="53776">MIFMGNRQWFSAKFCTGGALPKCIRFDSEEYWHEKLEITFDFDDNEEDFTTVVPTSKVKFSHLPHKDVSANTVNELTTSHSSEKVGFDAVVESSLPSTQLIEDHLISMKLEPRSSSKDIKNHTSPINTVKRMVLGQPFFLEHFKSKKDKFQLLDCAIQIKDGSIITAIVLFLKKTLKQSVFIQEVLQRPEAVNHYLYYLKSCSEFTELSDLLVLLGRTDEAGMLNYKLAVKTAQPEKKLKLLQHCQRNHFQSDPSLSIYFQLLGEQISLLERQFPIEEGDIRQEKEGINPIFQEIPRPASLINNSVITTLYYCCLYHWELPENNFASPQAIKKAHQLTDKQFVWTALGALTQRQQWNQIQNLFQSKSWLGGTKMRCCIGFDKVVDVLCLHKAPIEVVSKYLKLVDGLEKRLSLAKKYKCHQVVVDTLVLMKDRLGLEDYRKKLLPHSTEHLYLQEALRASTIKWKN</sequence>
<keyword evidence="4" id="KW-0967">Endosome</keyword>
<dbReference type="PANTHER" id="PTHR13364">
    <property type="entry name" value="DEFECTIVE SPERMATOGENESIS PROTEIN 39"/>
    <property type="match status" value="1"/>
</dbReference>
<gene>
    <name evidence="8" type="primary">LOC106456887</name>
</gene>
<dbReference type="InterPro" id="IPR038132">
    <property type="entry name" value="Vps16_C_sf"/>
</dbReference>
<dbReference type="InterPro" id="IPR040057">
    <property type="entry name" value="Spe-39"/>
</dbReference>
<name>A0ABM1AZI9_LIMPO</name>
<evidence type="ECO:0000256" key="2">
    <source>
        <dbReference type="ARBA" id="ARBA00004541"/>
    </source>
</evidence>
<dbReference type="RefSeq" id="XP_013771710.1">
    <property type="nucleotide sequence ID" value="XM_013916256.2"/>
</dbReference>
<proteinExistence type="predicted"/>
<evidence type="ECO:0000256" key="5">
    <source>
        <dbReference type="ARBA" id="ARBA00023329"/>
    </source>
</evidence>
<evidence type="ECO:0000256" key="3">
    <source>
        <dbReference type="ARBA" id="ARBA00004603"/>
    </source>
</evidence>
<dbReference type="InterPro" id="IPR006925">
    <property type="entry name" value="Vps16_C"/>
</dbReference>
<reference evidence="8" key="1">
    <citation type="submission" date="2025-08" db="UniProtKB">
        <authorList>
            <consortium name="RefSeq"/>
        </authorList>
    </citation>
    <scope>IDENTIFICATION</scope>
    <source>
        <tissue evidence="8">Muscle</tissue>
    </source>
</reference>
<accession>A0ABM1AZI9</accession>
<dbReference type="Gene3D" id="1.10.150.780">
    <property type="entry name" value="Vps16, C-terminal region"/>
    <property type="match status" value="1"/>
</dbReference>
<comment type="subcellular location">
    <subcellularLocation>
        <location evidence="2">Cytoplasmic vesicle</location>
    </subcellularLocation>
    <subcellularLocation>
        <location evidence="1">Early endosome</location>
    </subcellularLocation>
    <subcellularLocation>
        <location evidence="3">Late endosome</location>
    </subcellularLocation>
</comment>
<protein>
    <submittedName>
        <fullName evidence="8">Spermatogenesis-defective protein 39 homolog</fullName>
    </submittedName>
</protein>
<dbReference type="PANTHER" id="PTHR13364:SF6">
    <property type="entry name" value="SPERMATOGENESIS-DEFECTIVE PROTEIN 39 HOMOLOG"/>
    <property type="match status" value="1"/>
</dbReference>
<keyword evidence="7" id="KW-1185">Reference proteome</keyword>
<evidence type="ECO:0000256" key="4">
    <source>
        <dbReference type="ARBA" id="ARBA00022753"/>
    </source>
</evidence>
<evidence type="ECO:0000313" key="7">
    <source>
        <dbReference type="Proteomes" id="UP000694941"/>
    </source>
</evidence>